<accession>A0ABR0PC79</accession>
<dbReference type="Proteomes" id="UP001358586">
    <property type="component" value="Chromosome 7"/>
</dbReference>
<evidence type="ECO:0000313" key="3">
    <source>
        <dbReference type="Proteomes" id="UP001358586"/>
    </source>
</evidence>
<organism evidence="2 3">
    <name type="scientific">Gossypium arboreum</name>
    <name type="common">Tree cotton</name>
    <name type="synonym">Gossypium nanking</name>
    <dbReference type="NCBI Taxonomy" id="29729"/>
    <lineage>
        <taxon>Eukaryota</taxon>
        <taxon>Viridiplantae</taxon>
        <taxon>Streptophyta</taxon>
        <taxon>Embryophyta</taxon>
        <taxon>Tracheophyta</taxon>
        <taxon>Spermatophyta</taxon>
        <taxon>Magnoliopsida</taxon>
        <taxon>eudicotyledons</taxon>
        <taxon>Gunneridae</taxon>
        <taxon>Pentapetalae</taxon>
        <taxon>rosids</taxon>
        <taxon>malvids</taxon>
        <taxon>Malvales</taxon>
        <taxon>Malvaceae</taxon>
        <taxon>Malvoideae</taxon>
        <taxon>Gossypium</taxon>
    </lineage>
</organism>
<dbReference type="InterPro" id="IPR036397">
    <property type="entry name" value="RNaseH_sf"/>
</dbReference>
<gene>
    <name evidence="2" type="ORF">PVK06_023658</name>
</gene>
<dbReference type="Gene3D" id="3.30.420.10">
    <property type="entry name" value="Ribonuclease H-like superfamily/Ribonuclease H"/>
    <property type="match status" value="1"/>
</dbReference>
<comment type="caution">
    <text evidence="2">The sequence shown here is derived from an EMBL/GenBank/DDBJ whole genome shotgun (WGS) entry which is preliminary data.</text>
</comment>
<dbReference type="InterPro" id="IPR025724">
    <property type="entry name" value="GAG-pre-integrase_dom"/>
</dbReference>
<dbReference type="SUPFAM" id="SSF53098">
    <property type="entry name" value="Ribonuclease H-like"/>
    <property type="match status" value="1"/>
</dbReference>
<protein>
    <recommendedName>
        <fullName evidence="1">GAG-pre-integrase domain-containing protein</fullName>
    </recommendedName>
</protein>
<dbReference type="PANTHER" id="PTHR42648">
    <property type="entry name" value="TRANSPOSASE, PUTATIVE-RELATED"/>
    <property type="match status" value="1"/>
</dbReference>
<dbReference type="EMBL" id="JARKNE010000007">
    <property type="protein sequence ID" value="KAK5818714.1"/>
    <property type="molecule type" value="Genomic_DNA"/>
</dbReference>
<feature type="domain" description="GAG-pre-integrase" evidence="1">
    <location>
        <begin position="54"/>
        <end position="128"/>
    </location>
</feature>
<dbReference type="InterPro" id="IPR039537">
    <property type="entry name" value="Retrotran_Ty1/copia-like"/>
</dbReference>
<sequence>MPVGTISWYPNSGTSNHACRDPSALYDATPVFRYHVIKDSVTREILLKGHIRDGLYHFSLQGTSVQSVVAPSTAQVEIQSQIGNSDTFSLWHKHLGNMSTSVVKSVLNKCHINLNKVSLNNVCIALSQGIIHWLTCLHTSEENGVAERKHRHIVDMRITLLAQADLPMEFWAYTFCCVIFDHSPVHSWDIVLNTRDISVFYPMDGVTSGQASIESRPLSTSNSDLSSTTPTVAVPLRLEFSLPTINAHLMVTRSKAGIFKPKAMTVEATELSTIEEAFSTSTYFQFYLGTCSVATKP</sequence>
<evidence type="ECO:0000259" key="1">
    <source>
        <dbReference type="Pfam" id="PF13976"/>
    </source>
</evidence>
<evidence type="ECO:0000313" key="2">
    <source>
        <dbReference type="EMBL" id="KAK5818714.1"/>
    </source>
</evidence>
<dbReference type="Pfam" id="PF13976">
    <property type="entry name" value="gag_pre-integrs"/>
    <property type="match status" value="1"/>
</dbReference>
<keyword evidence="3" id="KW-1185">Reference proteome</keyword>
<proteinExistence type="predicted"/>
<name>A0ABR0PC79_GOSAR</name>
<reference evidence="2 3" key="1">
    <citation type="submission" date="2023-03" db="EMBL/GenBank/DDBJ databases">
        <title>WGS of Gossypium arboreum.</title>
        <authorList>
            <person name="Yu D."/>
        </authorList>
    </citation>
    <scope>NUCLEOTIDE SEQUENCE [LARGE SCALE GENOMIC DNA]</scope>
    <source>
        <tissue evidence="2">Leaf</tissue>
    </source>
</reference>
<dbReference type="PANTHER" id="PTHR42648:SF26">
    <property type="entry name" value="INTEGRASE CATALYTIC DOMAIN-CONTAINING PROTEIN"/>
    <property type="match status" value="1"/>
</dbReference>
<dbReference type="InterPro" id="IPR012337">
    <property type="entry name" value="RNaseH-like_sf"/>
</dbReference>